<dbReference type="EMBL" id="CAKOGL010000028">
    <property type="protein sequence ID" value="CAH2105797.1"/>
    <property type="molecule type" value="Genomic_DNA"/>
</dbReference>
<gene>
    <name evidence="1" type="ORF">EEDITHA_LOCUS20008</name>
</gene>
<name>A0AAU9V226_EUPED</name>
<sequence>MPRSRRSNFSQRSLNTIIRLRNITNQSTEADREIALKECRFSMAKLRASQIQNQRETAFEMTQLEMRNRRTYHTDQLSD</sequence>
<dbReference type="Proteomes" id="UP001153954">
    <property type="component" value="Unassembled WGS sequence"/>
</dbReference>
<dbReference type="AlphaFoldDB" id="A0AAU9V226"/>
<organism evidence="1 2">
    <name type="scientific">Euphydryas editha</name>
    <name type="common">Edith's checkerspot</name>
    <dbReference type="NCBI Taxonomy" id="104508"/>
    <lineage>
        <taxon>Eukaryota</taxon>
        <taxon>Metazoa</taxon>
        <taxon>Ecdysozoa</taxon>
        <taxon>Arthropoda</taxon>
        <taxon>Hexapoda</taxon>
        <taxon>Insecta</taxon>
        <taxon>Pterygota</taxon>
        <taxon>Neoptera</taxon>
        <taxon>Endopterygota</taxon>
        <taxon>Lepidoptera</taxon>
        <taxon>Glossata</taxon>
        <taxon>Ditrysia</taxon>
        <taxon>Papilionoidea</taxon>
        <taxon>Nymphalidae</taxon>
        <taxon>Nymphalinae</taxon>
        <taxon>Euphydryas</taxon>
    </lineage>
</organism>
<evidence type="ECO:0000313" key="2">
    <source>
        <dbReference type="Proteomes" id="UP001153954"/>
    </source>
</evidence>
<evidence type="ECO:0000313" key="1">
    <source>
        <dbReference type="EMBL" id="CAH2105797.1"/>
    </source>
</evidence>
<protein>
    <submittedName>
        <fullName evidence="1">Uncharacterized protein</fullName>
    </submittedName>
</protein>
<reference evidence="1" key="1">
    <citation type="submission" date="2022-03" db="EMBL/GenBank/DDBJ databases">
        <authorList>
            <person name="Tunstrom K."/>
        </authorList>
    </citation>
    <scope>NUCLEOTIDE SEQUENCE</scope>
</reference>
<comment type="caution">
    <text evidence="1">The sequence shown here is derived from an EMBL/GenBank/DDBJ whole genome shotgun (WGS) entry which is preliminary data.</text>
</comment>
<proteinExistence type="predicted"/>
<keyword evidence="2" id="KW-1185">Reference proteome</keyword>
<accession>A0AAU9V226</accession>